<protein>
    <submittedName>
        <fullName evidence="2">Uncharacterized protein</fullName>
    </submittedName>
</protein>
<sequence>MGTSDSKEKENSEDNMNSCSKESEVPSTILPLNKTICVHLVPKFYTSEERGFKRSYCLLVTLQTCVNLHRAVVQWHHSDLTASVEFHERRFGDGRTCSSFRFSGNRPLTVKSILGSDITVTQVTLKENDSLRITGVFKRNIGSIEDLTTCDAFDLILCPSFRINSQKSDWYLLGTLYTKHTDFKHRRHWRAAVRADYT</sequence>
<reference evidence="2" key="2">
    <citation type="journal article" date="2023" name="Science">
        <title>Genomic signatures of disease resistance in endangered staghorn corals.</title>
        <authorList>
            <person name="Vollmer S.V."/>
            <person name="Selwyn J.D."/>
            <person name="Despard B.A."/>
            <person name="Roesel C.L."/>
        </authorList>
    </citation>
    <scope>NUCLEOTIDE SEQUENCE</scope>
    <source>
        <strain evidence="2">K2</strain>
    </source>
</reference>
<evidence type="ECO:0000313" key="3">
    <source>
        <dbReference type="Proteomes" id="UP001249851"/>
    </source>
</evidence>
<comment type="caution">
    <text evidence="2">The sequence shown here is derived from an EMBL/GenBank/DDBJ whole genome shotgun (WGS) entry which is preliminary data.</text>
</comment>
<evidence type="ECO:0000313" key="2">
    <source>
        <dbReference type="EMBL" id="KAK2552906.1"/>
    </source>
</evidence>
<dbReference type="EMBL" id="JARQWQ010000082">
    <property type="protein sequence ID" value="KAK2552906.1"/>
    <property type="molecule type" value="Genomic_DNA"/>
</dbReference>
<reference evidence="2" key="1">
    <citation type="journal article" date="2023" name="G3 (Bethesda)">
        <title>Whole genome assembly and annotation of the endangered Caribbean coral Acropora cervicornis.</title>
        <authorList>
            <person name="Selwyn J.D."/>
            <person name="Vollmer S.V."/>
        </authorList>
    </citation>
    <scope>NUCLEOTIDE SEQUENCE</scope>
    <source>
        <strain evidence="2">K2</strain>
    </source>
</reference>
<gene>
    <name evidence="2" type="ORF">P5673_025857</name>
</gene>
<accession>A0AAD9Q215</accession>
<evidence type="ECO:0000256" key="1">
    <source>
        <dbReference type="SAM" id="MobiDB-lite"/>
    </source>
</evidence>
<dbReference type="Proteomes" id="UP001249851">
    <property type="component" value="Unassembled WGS sequence"/>
</dbReference>
<feature type="region of interest" description="Disordered" evidence="1">
    <location>
        <begin position="1"/>
        <end position="22"/>
    </location>
</feature>
<proteinExistence type="predicted"/>
<organism evidence="2 3">
    <name type="scientific">Acropora cervicornis</name>
    <name type="common">Staghorn coral</name>
    <dbReference type="NCBI Taxonomy" id="6130"/>
    <lineage>
        <taxon>Eukaryota</taxon>
        <taxon>Metazoa</taxon>
        <taxon>Cnidaria</taxon>
        <taxon>Anthozoa</taxon>
        <taxon>Hexacorallia</taxon>
        <taxon>Scleractinia</taxon>
        <taxon>Astrocoeniina</taxon>
        <taxon>Acroporidae</taxon>
        <taxon>Acropora</taxon>
    </lineage>
</organism>
<name>A0AAD9Q215_ACRCE</name>
<feature type="compositionally biased region" description="Basic and acidic residues" evidence="1">
    <location>
        <begin position="1"/>
        <end position="12"/>
    </location>
</feature>
<keyword evidence="3" id="KW-1185">Reference proteome</keyword>
<dbReference type="AlphaFoldDB" id="A0AAD9Q215"/>